<dbReference type="Gene3D" id="3.40.50.10540">
    <property type="entry name" value="Crotonobetainyl-coa:carnitine coa-transferase, domain 1"/>
    <property type="match status" value="1"/>
</dbReference>
<name>A0A5C1Y9E8_9MICO</name>
<dbReference type="KEGG" id="lyk:FLP23_05610"/>
<evidence type="ECO:0000313" key="1">
    <source>
        <dbReference type="EMBL" id="QEO09532.1"/>
    </source>
</evidence>
<dbReference type="InterPro" id="IPR023606">
    <property type="entry name" value="CoA-Trfase_III_dom_1_sf"/>
</dbReference>
<dbReference type="Pfam" id="PF02515">
    <property type="entry name" value="CoA_transf_3"/>
    <property type="match status" value="1"/>
</dbReference>
<dbReference type="SUPFAM" id="SSF89796">
    <property type="entry name" value="CoA-transferase family III (CaiB/BaiF)"/>
    <property type="match status" value="2"/>
</dbReference>
<keyword evidence="1" id="KW-0808">Transferase</keyword>
<organism evidence="1 2">
    <name type="scientific">Protaetiibacter larvae</name>
    <dbReference type="NCBI Taxonomy" id="2592654"/>
    <lineage>
        <taxon>Bacteria</taxon>
        <taxon>Bacillati</taxon>
        <taxon>Actinomycetota</taxon>
        <taxon>Actinomycetes</taxon>
        <taxon>Micrococcales</taxon>
        <taxon>Microbacteriaceae</taxon>
        <taxon>Protaetiibacter</taxon>
    </lineage>
</organism>
<dbReference type="PANTHER" id="PTHR48228">
    <property type="entry name" value="SUCCINYL-COA--D-CITRAMALATE COA-TRANSFERASE"/>
    <property type="match status" value="1"/>
</dbReference>
<dbReference type="Proteomes" id="UP000322159">
    <property type="component" value="Chromosome"/>
</dbReference>
<dbReference type="InterPro" id="IPR003673">
    <property type="entry name" value="CoA-Trfase_fam_III"/>
</dbReference>
<dbReference type="GO" id="GO:0016740">
    <property type="term" value="F:transferase activity"/>
    <property type="evidence" value="ECO:0007669"/>
    <property type="project" value="UniProtKB-KW"/>
</dbReference>
<reference evidence="1 2" key="1">
    <citation type="submission" date="2019-09" db="EMBL/GenBank/DDBJ databases">
        <title>Genome sequencing of strain KACC 19322.</title>
        <authorList>
            <person name="Heo J."/>
            <person name="Kim S.-J."/>
            <person name="Kim J.-S."/>
            <person name="Hong S.-B."/>
            <person name="Kwon S.-W."/>
        </authorList>
    </citation>
    <scope>NUCLEOTIDE SEQUENCE [LARGE SCALE GENOMIC DNA]</scope>
    <source>
        <strain evidence="1 2">KACC 19322</strain>
    </source>
</reference>
<dbReference type="OrthoDB" id="9058532at2"/>
<dbReference type="AlphaFoldDB" id="A0A5C1Y9E8"/>
<dbReference type="InterPro" id="IPR050509">
    <property type="entry name" value="CoA-transferase_III"/>
</dbReference>
<dbReference type="PANTHER" id="PTHR48228:SF4">
    <property type="entry name" value="BLR3030 PROTEIN"/>
    <property type="match status" value="1"/>
</dbReference>
<gene>
    <name evidence="1" type="ORF">FLP23_05610</name>
</gene>
<keyword evidence="2" id="KW-1185">Reference proteome</keyword>
<evidence type="ECO:0000313" key="2">
    <source>
        <dbReference type="Proteomes" id="UP000322159"/>
    </source>
</evidence>
<dbReference type="EMBL" id="CP043504">
    <property type="protein sequence ID" value="QEO09532.1"/>
    <property type="molecule type" value="Genomic_DNA"/>
</dbReference>
<accession>A0A5C1Y9E8</accession>
<dbReference type="RefSeq" id="WP_149324953.1">
    <property type="nucleotide sequence ID" value="NZ_CP043504.1"/>
</dbReference>
<proteinExistence type="predicted"/>
<sequence length="458" mass="48245">MTGTLRAATADAQLRERMGAALGLEVASANLTGVATLESPYPVSDLAVASVAAVGAGVSGVLEAAGFGWRPATVRREHADAWFSSGVRPVGWVAPTPWDPIAGDYRAADGWIRLHTNAPAHRQAALRVLGVDADRDAVARAVAIWHADQLEAEVVAEGGCAATLRRPEEWARHPQGVAVAAEPLVARETTGASEAASRWAPTLERPLAGLLVLDLTRVLAGPVATRVLAGLGAEVLRIDPTGWDEPALAHEMTLGKRTARLDAHDPAGLARLTRLLAQADVIVHGYRSDALERLGLGAEVRRETRPGLVDVSLDAYGFTGPWAARRGFDSLVQMSSGIADAGMRAAVADHPVPLPVQALDQATGYLMAAAALAGLRQRLLDGTGSEVRLSLARTAVELEAARGLPRATRYSAPELTDGALLQSEWGPVRVLPAPFALDGVRVAWERPPRAFGSDNPTW</sequence>
<protein>
    <submittedName>
        <fullName evidence="1">Acyl-CoA transferase</fullName>
    </submittedName>
</protein>